<comment type="similarity">
    <text evidence="1">Belongs to the SAP18 family.</text>
</comment>
<evidence type="ECO:0000256" key="2">
    <source>
        <dbReference type="SAM" id="MobiDB-lite"/>
    </source>
</evidence>
<reference evidence="3 4" key="1">
    <citation type="journal article" date="2014" name="Genome Biol. Evol.">
        <title>Comparative genomics and transcriptomics analyses reveal divergent lifestyle features of nematode endoparasitic fungus Hirsutella minnesotensis.</title>
        <authorList>
            <person name="Lai Y."/>
            <person name="Liu K."/>
            <person name="Zhang X."/>
            <person name="Zhang X."/>
            <person name="Li K."/>
            <person name="Wang N."/>
            <person name="Shu C."/>
            <person name="Wu Y."/>
            <person name="Wang C."/>
            <person name="Bushley K.E."/>
            <person name="Xiang M."/>
            <person name="Liu X."/>
        </authorList>
    </citation>
    <scope>NUCLEOTIDE SEQUENCE [LARGE SCALE GENOMIC DNA]</scope>
    <source>
        <strain evidence="3 4">3608</strain>
    </source>
</reference>
<dbReference type="GO" id="GO:0005634">
    <property type="term" value="C:nucleus"/>
    <property type="evidence" value="ECO:0007669"/>
    <property type="project" value="TreeGrafter"/>
</dbReference>
<accession>A0A0F8A0H1</accession>
<dbReference type="PANTHER" id="PTHR13082">
    <property type="entry name" value="SAP18"/>
    <property type="match status" value="1"/>
</dbReference>
<sequence length="239" mass="25468">MSSTSGDSDRDLPSPFLVQLFYRSGSFYRPDDFASSSLPAHISIYTWSSCTLSELAMELAATKPSALPYPAIGTRLVFQLVYPDIRSATSIHNSPPRYAVKDLGSIVIGQGAQEADMSGFGDTTIASRGEQETGRTLDEARFVVGDFISCAILPPLSDGSVAPATDAQTDLSSGARGFGGQIGGFASREDGFGRGTSRGGRGRRPESRMAGGYFPAGDWRRGEALPGTTGPRPRRNSRW</sequence>
<evidence type="ECO:0000313" key="3">
    <source>
        <dbReference type="EMBL" id="KJZ68539.1"/>
    </source>
</evidence>
<evidence type="ECO:0008006" key="5">
    <source>
        <dbReference type="Google" id="ProtNLM"/>
    </source>
</evidence>
<feature type="region of interest" description="Disordered" evidence="2">
    <location>
        <begin position="164"/>
        <end position="239"/>
    </location>
</feature>
<dbReference type="PANTHER" id="PTHR13082:SF0">
    <property type="entry name" value="HISTONE DEACETYLASE COMPLEX SUBUNIT SAP18"/>
    <property type="match status" value="1"/>
</dbReference>
<dbReference type="Gene3D" id="3.10.20.550">
    <property type="entry name" value="ASAP complex, SAP18 subunit"/>
    <property type="match status" value="1"/>
</dbReference>
<organism evidence="3 4">
    <name type="scientific">Hirsutella minnesotensis 3608</name>
    <dbReference type="NCBI Taxonomy" id="1043627"/>
    <lineage>
        <taxon>Eukaryota</taxon>
        <taxon>Fungi</taxon>
        <taxon>Dikarya</taxon>
        <taxon>Ascomycota</taxon>
        <taxon>Pezizomycotina</taxon>
        <taxon>Sordariomycetes</taxon>
        <taxon>Hypocreomycetidae</taxon>
        <taxon>Hypocreales</taxon>
        <taxon>Ophiocordycipitaceae</taxon>
        <taxon>Hirsutella</taxon>
    </lineage>
</organism>
<proteinExistence type="inferred from homology"/>
<dbReference type="OrthoDB" id="440566at2759"/>
<keyword evidence="4" id="KW-1185">Reference proteome</keyword>
<dbReference type="EMBL" id="KQ030868">
    <property type="protein sequence ID" value="KJZ68539.1"/>
    <property type="molecule type" value="Genomic_DNA"/>
</dbReference>
<dbReference type="Pfam" id="PF06487">
    <property type="entry name" value="SAP18"/>
    <property type="match status" value="1"/>
</dbReference>
<protein>
    <recommendedName>
        <fullName evidence="5">Histone deacetylase complex subunit SAP18</fullName>
    </recommendedName>
</protein>
<name>A0A0F8A0H1_9HYPO</name>
<dbReference type="InterPro" id="IPR042534">
    <property type="entry name" value="SAP18_sf"/>
</dbReference>
<evidence type="ECO:0000313" key="4">
    <source>
        <dbReference type="Proteomes" id="UP000054481"/>
    </source>
</evidence>
<dbReference type="InterPro" id="IPR010516">
    <property type="entry name" value="SAP18"/>
</dbReference>
<gene>
    <name evidence="3" type="ORF">HIM_12067</name>
</gene>
<dbReference type="Proteomes" id="UP000054481">
    <property type="component" value="Unassembled WGS sequence"/>
</dbReference>
<evidence type="ECO:0000256" key="1">
    <source>
        <dbReference type="ARBA" id="ARBA00009143"/>
    </source>
</evidence>
<dbReference type="AlphaFoldDB" id="A0A0F8A0H1"/>